<feature type="transmembrane region" description="Helical" evidence="1">
    <location>
        <begin position="74"/>
        <end position="92"/>
    </location>
</feature>
<name>A0A6S6P080_9MYCO</name>
<accession>A0A6S6P080</accession>
<dbReference type="AlphaFoldDB" id="A0A6S6P080"/>
<feature type="transmembrane region" description="Helical" evidence="1">
    <location>
        <begin position="48"/>
        <end position="67"/>
    </location>
</feature>
<feature type="transmembrane region" description="Helical" evidence="1">
    <location>
        <begin position="98"/>
        <end position="116"/>
    </location>
</feature>
<organism evidence="2 3">
    <name type="scientific">Mycolicibacterium litorale</name>
    <dbReference type="NCBI Taxonomy" id="758802"/>
    <lineage>
        <taxon>Bacteria</taxon>
        <taxon>Bacillati</taxon>
        <taxon>Actinomycetota</taxon>
        <taxon>Actinomycetes</taxon>
        <taxon>Mycobacteriales</taxon>
        <taxon>Mycobacteriaceae</taxon>
        <taxon>Mycolicibacterium</taxon>
    </lineage>
</organism>
<evidence type="ECO:0000256" key="1">
    <source>
        <dbReference type="SAM" id="Phobius"/>
    </source>
</evidence>
<gene>
    <name evidence="2" type="ORF">NIIDNTM18_14520</name>
</gene>
<evidence type="ECO:0000313" key="3">
    <source>
        <dbReference type="Proteomes" id="UP000515734"/>
    </source>
</evidence>
<proteinExistence type="predicted"/>
<keyword evidence="1" id="KW-0812">Transmembrane</keyword>
<dbReference type="EMBL" id="AP023287">
    <property type="protein sequence ID" value="BCI52174.1"/>
    <property type="molecule type" value="Genomic_DNA"/>
</dbReference>
<sequence>MTVPAPTTVRQAAVLVALEGAAGVAAALVYLVSGFSGAEEAGLNKFGTAAWFAIIGGAVLGAGWALWSGRRWGRGIAVMAQLLLLPVTWYVAVGSHQWFYGIPVAAVAVTALLLLFSPSALQWLGAQDSASADSSGPDTR</sequence>
<dbReference type="RefSeq" id="WP_185295033.1">
    <property type="nucleotide sequence ID" value="NZ_AP023287.1"/>
</dbReference>
<protein>
    <submittedName>
        <fullName evidence="2">Uncharacterized protein</fullName>
    </submittedName>
</protein>
<keyword evidence="1" id="KW-1133">Transmembrane helix</keyword>
<feature type="transmembrane region" description="Helical" evidence="1">
    <location>
        <begin position="12"/>
        <end position="36"/>
    </location>
</feature>
<evidence type="ECO:0000313" key="2">
    <source>
        <dbReference type="EMBL" id="BCI52174.1"/>
    </source>
</evidence>
<dbReference type="Proteomes" id="UP000515734">
    <property type="component" value="Chromosome"/>
</dbReference>
<keyword evidence="1" id="KW-0472">Membrane</keyword>
<reference evidence="2 3" key="1">
    <citation type="submission" date="2020-07" db="EMBL/GenBank/DDBJ databases">
        <title>Complete genome sequence of Mycolicibacterium litorale like strain isolated from cardiac implantable electronic device infection.</title>
        <authorList>
            <person name="Fukano H."/>
            <person name="Miyama H."/>
            <person name="Hoshino Y."/>
        </authorList>
    </citation>
    <scope>NUCLEOTIDE SEQUENCE [LARGE SCALE GENOMIC DNA]</scope>
    <source>
        <strain evidence="2 3">NIIDNTM18</strain>
    </source>
</reference>